<gene>
    <name evidence="2" type="ORF">BKA67DRAFT_424980</name>
</gene>
<feature type="transmembrane region" description="Helical" evidence="1">
    <location>
        <begin position="40"/>
        <end position="58"/>
    </location>
</feature>
<dbReference type="AlphaFoldDB" id="A0A9P8RJN6"/>
<evidence type="ECO:0000256" key="1">
    <source>
        <dbReference type="SAM" id="Phobius"/>
    </source>
</evidence>
<sequence length="88" mass="10069">MYSIRVRTETWLSFYNIHLILVGFNIGGTHVHSIWDDEQLLFSSGNIALGCGCLLFFFSTHTRTLLTLPDFRHGIPTPSHWDTCSQDL</sequence>
<evidence type="ECO:0000313" key="2">
    <source>
        <dbReference type="EMBL" id="KAH6647054.1"/>
    </source>
</evidence>
<name>A0A9P8RJN6_9PEZI</name>
<protein>
    <submittedName>
        <fullName evidence="2">Uncharacterized protein</fullName>
    </submittedName>
</protein>
<dbReference type="RefSeq" id="XP_045953568.1">
    <property type="nucleotide sequence ID" value="XM_046096833.1"/>
</dbReference>
<reference evidence="2" key="1">
    <citation type="journal article" date="2021" name="Nat. Commun.">
        <title>Genetic determinants of endophytism in the Arabidopsis root mycobiome.</title>
        <authorList>
            <person name="Mesny F."/>
            <person name="Miyauchi S."/>
            <person name="Thiergart T."/>
            <person name="Pickel B."/>
            <person name="Atanasova L."/>
            <person name="Karlsson M."/>
            <person name="Huettel B."/>
            <person name="Barry K.W."/>
            <person name="Haridas S."/>
            <person name="Chen C."/>
            <person name="Bauer D."/>
            <person name="Andreopoulos W."/>
            <person name="Pangilinan J."/>
            <person name="LaButti K."/>
            <person name="Riley R."/>
            <person name="Lipzen A."/>
            <person name="Clum A."/>
            <person name="Drula E."/>
            <person name="Henrissat B."/>
            <person name="Kohler A."/>
            <person name="Grigoriev I.V."/>
            <person name="Martin F.M."/>
            <person name="Hacquard S."/>
        </authorList>
    </citation>
    <scope>NUCLEOTIDE SEQUENCE</scope>
    <source>
        <strain evidence="2">MPI-SDFR-AT-0073</strain>
    </source>
</reference>
<keyword evidence="1" id="KW-0472">Membrane</keyword>
<accession>A0A9P8RJN6</accession>
<keyword evidence="1" id="KW-1133">Transmembrane helix</keyword>
<comment type="caution">
    <text evidence="2">The sequence shown here is derived from an EMBL/GenBank/DDBJ whole genome shotgun (WGS) entry which is preliminary data.</text>
</comment>
<dbReference type="EMBL" id="JAGPXC010000009">
    <property type="protein sequence ID" value="KAH6647054.1"/>
    <property type="molecule type" value="Genomic_DNA"/>
</dbReference>
<dbReference type="Proteomes" id="UP000758603">
    <property type="component" value="Unassembled WGS sequence"/>
</dbReference>
<keyword evidence="3" id="KW-1185">Reference proteome</keyword>
<feature type="transmembrane region" description="Helical" evidence="1">
    <location>
        <begin position="12"/>
        <end position="34"/>
    </location>
</feature>
<proteinExistence type="predicted"/>
<evidence type="ECO:0000313" key="3">
    <source>
        <dbReference type="Proteomes" id="UP000758603"/>
    </source>
</evidence>
<keyword evidence="1" id="KW-0812">Transmembrane</keyword>
<dbReference type="GeneID" id="70125725"/>
<organism evidence="2 3">
    <name type="scientific">Truncatella angustata</name>
    <dbReference type="NCBI Taxonomy" id="152316"/>
    <lineage>
        <taxon>Eukaryota</taxon>
        <taxon>Fungi</taxon>
        <taxon>Dikarya</taxon>
        <taxon>Ascomycota</taxon>
        <taxon>Pezizomycotina</taxon>
        <taxon>Sordariomycetes</taxon>
        <taxon>Xylariomycetidae</taxon>
        <taxon>Amphisphaeriales</taxon>
        <taxon>Sporocadaceae</taxon>
        <taxon>Truncatella</taxon>
    </lineage>
</organism>